<gene>
    <name evidence="2" type="ORF">RRG08_016751</name>
</gene>
<proteinExistence type="predicted"/>
<feature type="transmembrane region" description="Helical" evidence="1">
    <location>
        <begin position="49"/>
        <end position="72"/>
    </location>
</feature>
<evidence type="ECO:0000313" key="2">
    <source>
        <dbReference type="EMBL" id="KAK3776931.1"/>
    </source>
</evidence>
<keyword evidence="1" id="KW-1133">Transmembrane helix</keyword>
<keyword evidence="1" id="KW-0472">Membrane</keyword>
<keyword evidence="1" id="KW-0812">Transmembrane</keyword>
<dbReference type="Proteomes" id="UP001283361">
    <property type="component" value="Unassembled WGS sequence"/>
</dbReference>
<evidence type="ECO:0000256" key="1">
    <source>
        <dbReference type="SAM" id="Phobius"/>
    </source>
</evidence>
<keyword evidence="3" id="KW-1185">Reference proteome</keyword>
<dbReference type="EMBL" id="JAWDGP010003167">
    <property type="protein sequence ID" value="KAK3776931.1"/>
    <property type="molecule type" value="Genomic_DNA"/>
</dbReference>
<dbReference type="AlphaFoldDB" id="A0AAE0ZXS5"/>
<protein>
    <submittedName>
        <fullName evidence="2">Uncharacterized protein</fullName>
    </submittedName>
</protein>
<comment type="caution">
    <text evidence="2">The sequence shown here is derived from an EMBL/GenBank/DDBJ whole genome shotgun (WGS) entry which is preliminary data.</text>
</comment>
<sequence length="88" mass="9817">MSSLLYGPAGDKIDTAVVTLDHLVDRPTGDKIDTAVVTLDHLVDRPTGYTAIFLTELFRIVYTMSCAARFFLFSRNDKILKLVILRGI</sequence>
<evidence type="ECO:0000313" key="3">
    <source>
        <dbReference type="Proteomes" id="UP001283361"/>
    </source>
</evidence>
<reference evidence="2" key="1">
    <citation type="journal article" date="2023" name="G3 (Bethesda)">
        <title>A reference genome for the long-term kleptoplast-retaining sea slug Elysia crispata morphotype clarki.</title>
        <authorList>
            <person name="Eastman K.E."/>
            <person name="Pendleton A.L."/>
            <person name="Shaikh M.A."/>
            <person name="Suttiyut T."/>
            <person name="Ogas R."/>
            <person name="Tomko P."/>
            <person name="Gavelis G."/>
            <person name="Widhalm J.R."/>
            <person name="Wisecaver J.H."/>
        </authorList>
    </citation>
    <scope>NUCLEOTIDE SEQUENCE</scope>
    <source>
        <strain evidence="2">ECLA1</strain>
    </source>
</reference>
<accession>A0AAE0ZXS5</accession>
<name>A0AAE0ZXS5_9GAST</name>
<organism evidence="2 3">
    <name type="scientific">Elysia crispata</name>
    <name type="common">lettuce slug</name>
    <dbReference type="NCBI Taxonomy" id="231223"/>
    <lineage>
        <taxon>Eukaryota</taxon>
        <taxon>Metazoa</taxon>
        <taxon>Spiralia</taxon>
        <taxon>Lophotrochozoa</taxon>
        <taxon>Mollusca</taxon>
        <taxon>Gastropoda</taxon>
        <taxon>Heterobranchia</taxon>
        <taxon>Euthyneura</taxon>
        <taxon>Panpulmonata</taxon>
        <taxon>Sacoglossa</taxon>
        <taxon>Placobranchoidea</taxon>
        <taxon>Plakobranchidae</taxon>
        <taxon>Elysia</taxon>
    </lineage>
</organism>